<dbReference type="EMBL" id="LVZM01023975">
    <property type="protein sequence ID" value="OUC39603.1"/>
    <property type="molecule type" value="Genomic_DNA"/>
</dbReference>
<evidence type="ECO:0000313" key="2">
    <source>
        <dbReference type="Proteomes" id="UP000243006"/>
    </source>
</evidence>
<reference evidence="1 2" key="1">
    <citation type="submission" date="2015-04" db="EMBL/GenBank/DDBJ databases">
        <title>Draft genome of the roundworm Trichinella nativa.</title>
        <authorList>
            <person name="Mitreva M."/>
        </authorList>
    </citation>
    <scope>NUCLEOTIDE SEQUENCE [LARGE SCALE GENOMIC DNA]</scope>
    <source>
        <strain evidence="1 2">ISS45</strain>
    </source>
</reference>
<organism evidence="1 2">
    <name type="scientific">Trichinella nativa</name>
    <dbReference type="NCBI Taxonomy" id="6335"/>
    <lineage>
        <taxon>Eukaryota</taxon>
        <taxon>Metazoa</taxon>
        <taxon>Ecdysozoa</taxon>
        <taxon>Nematoda</taxon>
        <taxon>Enoplea</taxon>
        <taxon>Dorylaimia</taxon>
        <taxon>Trichinellida</taxon>
        <taxon>Trichinellidae</taxon>
        <taxon>Trichinella</taxon>
    </lineage>
</organism>
<gene>
    <name evidence="1" type="ORF">D917_04718</name>
</gene>
<dbReference type="AlphaFoldDB" id="A0A1Y3E3B2"/>
<dbReference type="PROSITE" id="PS51257">
    <property type="entry name" value="PROKAR_LIPOPROTEIN"/>
    <property type="match status" value="1"/>
</dbReference>
<comment type="caution">
    <text evidence="1">The sequence shown here is derived from an EMBL/GenBank/DDBJ whole genome shotgun (WGS) entry which is preliminary data.</text>
</comment>
<protein>
    <submittedName>
        <fullName evidence="1">Uncharacterized protein</fullName>
    </submittedName>
</protein>
<name>A0A1Y3E3B2_9BILA</name>
<dbReference type="Proteomes" id="UP000243006">
    <property type="component" value="Unassembled WGS sequence"/>
</dbReference>
<sequence length="127" mass="14173">MFIYRENGKFQFAVLPQSVIAACSLCVAFARLVSDAIAIPAMARQLQIITGVNFDLVLHYSVRMVEFVDGVGKKVFEAQQHGTVITSGCDDATTDVTWSENYFAHRLFNPDNYYHQVAVGNESKSNF</sequence>
<evidence type="ECO:0000313" key="1">
    <source>
        <dbReference type="EMBL" id="OUC39603.1"/>
    </source>
</evidence>
<accession>A0A1Y3E3B2</accession>
<proteinExistence type="predicted"/>